<keyword evidence="2" id="KW-1185">Reference proteome</keyword>
<gene>
    <name evidence="1" type="ORF">JCGZ_03436</name>
</gene>
<accession>A0A067L5Y1</accession>
<name>A0A067L5Y1_JATCU</name>
<dbReference type="PANTHER" id="PTHR35021">
    <property type="match status" value="1"/>
</dbReference>
<evidence type="ECO:0000313" key="2">
    <source>
        <dbReference type="Proteomes" id="UP000027138"/>
    </source>
</evidence>
<dbReference type="InterPro" id="IPR046349">
    <property type="entry name" value="C1-like_sf"/>
</dbReference>
<organism evidence="1 2">
    <name type="scientific">Jatropha curcas</name>
    <name type="common">Barbados nut</name>
    <dbReference type="NCBI Taxonomy" id="180498"/>
    <lineage>
        <taxon>Eukaryota</taxon>
        <taxon>Viridiplantae</taxon>
        <taxon>Streptophyta</taxon>
        <taxon>Embryophyta</taxon>
        <taxon>Tracheophyta</taxon>
        <taxon>Spermatophyta</taxon>
        <taxon>Magnoliopsida</taxon>
        <taxon>eudicotyledons</taxon>
        <taxon>Gunneridae</taxon>
        <taxon>Pentapetalae</taxon>
        <taxon>rosids</taxon>
        <taxon>fabids</taxon>
        <taxon>Malpighiales</taxon>
        <taxon>Euphorbiaceae</taxon>
        <taxon>Crotonoideae</taxon>
        <taxon>Jatropheae</taxon>
        <taxon>Jatropha</taxon>
    </lineage>
</organism>
<proteinExistence type="predicted"/>
<dbReference type="Proteomes" id="UP000027138">
    <property type="component" value="Unassembled WGS sequence"/>
</dbReference>
<sequence length="277" mass="32179">MDLQERFNIFFHPCLLTLNTYKGEYICNSCHHQRHSGLTYSCEQCHFYMDVQCTQYPAMEAEGKELQIEHFCHQHPLIIKTEEVKALCHISGNFYTGCPMVVDVKCVISEIYITIFEKLEAKYGDIGAHSTLSPKVKSLVLNIVCSVILDLRGTKVVDISEDELCLWWRCINWVKLAGFDVDFICDHLTRIAHAYFGLQARKFMNDTRVKQDKGIERLSRKILQLTEESRTTKLKLEVIKKRQEDHQVYVKHTTMLIKPFLDEASEMKWKPAADGLL</sequence>
<dbReference type="EMBL" id="KK914336">
    <property type="protein sequence ID" value="KDP39905.1"/>
    <property type="molecule type" value="Genomic_DNA"/>
</dbReference>
<dbReference type="AlphaFoldDB" id="A0A067L5Y1"/>
<dbReference type="OrthoDB" id="992742at2759"/>
<protein>
    <submittedName>
        <fullName evidence="1">Uncharacterized protein</fullName>
    </submittedName>
</protein>
<dbReference type="SUPFAM" id="SSF57889">
    <property type="entry name" value="Cysteine-rich domain"/>
    <property type="match status" value="1"/>
</dbReference>
<dbReference type="PANTHER" id="PTHR35021:SF8">
    <property type="entry name" value="FIBER PROTEIN FB17"/>
    <property type="match status" value="1"/>
</dbReference>
<reference evidence="1 2" key="1">
    <citation type="journal article" date="2014" name="PLoS ONE">
        <title>Global Analysis of Gene Expression Profiles in Physic Nut (Jatropha curcas L.) Seedlings Exposed to Salt Stress.</title>
        <authorList>
            <person name="Zhang L."/>
            <person name="Zhang C."/>
            <person name="Wu P."/>
            <person name="Chen Y."/>
            <person name="Li M."/>
            <person name="Jiang H."/>
            <person name="Wu G."/>
        </authorList>
    </citation>
    <scope>NUCLEOTIDE SEQUENCE [LARGE SCALE GENOMIC DNA]</scope>
    <source>
        <strain evidence="2">cv. GZQX0401</strain>
        <tissue evidence="1">Young leaves</tissue>
    </source>
</reference>
<evidence type="ECO:0000313" key="1">
    <source>
        <dbReference type="EMBL" id="KDP39905.1"/>
    </source>
</evidence>